<dbReference type="InterPro" id="IPR022104">
    <property type="entry name" value="DUF3644"/>
</dbReference>
<dbReference type="Pfam" id="PF18740">
    <property type="entry name" value="EC042_2821"/>
    <property type="match status" value="1"/>
</dbReference>
<organism evidence="3">
    <name type="scientific">bacterium 19CA06SA08-2</name>
    <dbReference type="NCBI Taxonomy" id="2920658"/>
    <lineage>
        <taxon>Bacteria</taxon>
    </lineage>
</organism>
<accession>A0AAU6U5J4</accession>
<sequence>MSKIKSQELFYIFLQEKQKTKNRFTKDDVIKATGWKPSTFKAYMGKGQITNFLVEIAEDQYEAVNTININFVEFRKKLSQSKHYQELGHKCKNSLSKALLKKSKDNMMLAMELYNRPSLENKLDGFVMLFSTAWEQLLKAIIIERGGLQSIYCGVSKKGIKQTLSLRQCLDKHYKPTDKIRLNIECISDWRDNAVHLLMPELQGLASRIFQSGVINYSHAFERFSEVPFLEAQHTGMMSLVGDFKIPPISVLKSLYGESGDEILKLAKTLQDEIESSNDMDFAIPINVSLVYAKNNNGSQIIIADANGSKQDLENLRKALIVEKPVDSEKTHPYTQQTAIFEINKRLHADFDITKLNKCLVASDHSGTPIINRDCFLSALNKLNWKASNNSYHHHQAIANRHLYSEQCISEMIAKITENDNFLRDAKAKNQKTRTRK</sequence>
<dbReference type="EMBL" id="CP095353">
    <property type="protein sequence ID" value="XAG69375.1"/>
    <property type="molecule type" value="Genomic_DNA"/>
</dbReference>
<dbReference type="InterPro" id="IPR049530">
    <property type="entry name" value="EC042_2821"/>
</dbReference>
<name>A0AAU6U5J4_UNCXX</name>
<evidence type="ECO:0000313" key="3">
    <source>
        <dbReference type="EMBL" id="XAG69375.1"/>
    </source>
</evidence>
<evidence type="ECO:0000259" key="1">
    <source>
        <dbReference type="Pfam" id="PF12358"/>
    </source>
</evidence>
<proteinExistence type="predicted"/>
<evidence type="ECO:0000259" key="2">
    <source>
        <dbReference type="Pfam" id="PF18740"/>
    </source>
</evidence>
<dbReference type="Pfam" id="PF12358">
    <property type="entry name" value="DUF3644"/>
    <property type="match status" value="1"/>
</dbReference>
<feature type="domain" description="EC042-2821-like Restriction Endonuclease-like" evidence="2">
    <location>
        <begin position="327"/>
        <end position="422"/>
    </location>
</feature>
<feature type="domain" description="DUF3644" evidence="1">
    <location>
        <begin position="99"/>
        <end position="273"/>
    </location>
</feature>
<protein>
    <submittedName>
        <fullName evidence="3">DUF3644 domain-containing protein</fullName>
    </submittedName>
</protein>
<dbReference type="AlphaFoldDB" id="A0AAU6U5J4"/>
<gene>
    <name evidence="3" type="ORF">MRM75_22850</name>
</gene>
<reference evidence="3" key="1">
    <citation type="submission" date="2022-03" db="EMBL/GenBank/DDBJ databases">
        <title>Sea Food Isolates.</title>
        <authorList>
            <person name="Li c."/>
        </authorList>
    </citation>
    <scope>NUCLEOTIDE SEQUENCE</scope>
    <source>
        <strain evidence="3">19CA06SA08-2</strain>
    </source>
</reference>